<name>A0A0U5JDJ3_9BACT</name>
<dbReference type="AlphaFoldDB" id="A0A0U5JDJ3"/>
<evidence type="ECO:0000313" key="2">
    <source>
        <dbReference type="Proteomes" id="UP000069902"/>
    </source>
</evidence>
<protein>
    <submittedName>
        <fullName evidence="1">Uncharacterized protein</fullName>
    </submittedName>
</protein>
<dbReference type="RefSeq" id="WP_059060997.1">
    <property type="nucleotide sequence ID" value="NZ_LN879502.1"/>
</dbReference>
<dbReference type="InParanoid" id="A0A0U5JDJ3"/>
<sequence>MFSVENEFSENKQLIHHQFHDNSFVQHDLLFNKILRIIDVDYVLKSNNVLVSIPFYKTESSILMYMKFFDFFDEKNQKTSGLKSRFISNVIHEIGMALFKPICFFQLPIDTIVSLFCFQNRLNSTFEWTIKELVKNKNPKRKLFFKATKLTLQSITAPIGTLAKGIFMSSIGFEFYISRINNKDKDECNNYFKICKRINELINVFEWKFPVENHNERLFYFIQKMSQENDLLAQTYISFKK</sequence>
<reference evidence="2" key="1">
    <citation type="submission" date="2015-09" db="EMBL/GenBank/DDBJ databases">
        <authorList>
            <person name="Bertelli C."/>
        </authorList>
    </citation>
    <scope>NUCLEOTIDE SEQUENCE [LARGE SCALE GENOMIC DNA]</scope>
    <source>
        <strain evidence="2">KNic</strain>
    </source>
</reference>
<evidence type="ECO:0000313" key="1">
    <source>
        <dbReference type="EMBL" id="CUI16874.1"/>
    </source>
</evidence>
<keyword evidence="2" id="KW-1185">Reference proteome</keyword>
<dbReference type="KEGG" id="pnl:PNK_1257"/>
<gene>
    <name evidence="1" type="ORF">PNK_1257</name>
</gene>
<accession>A0A0U5JDJ3</accession>
<proteinExistence type="predicted"/>
<organism evidence="1 2">
    <name type="scientific">Candidatus Protochlamydia naegleriophila</name>
    <dbReference type="NCBI Taxonomy" id="389348"/>
    <lineage>
        <taxon>Bacteria</taxon>
        <taxon>Pseudomonadati</taxon>
        <taxon>Chlamydiota</taxon>
        <taxon>Chlamydiia</taxon>
        <taxon>Parachlamydiales</taxon>
        <taxon>Parachlamydiaceae</taxon>
        <taxon>Candidatus Protochlamydia</taxon>
    </lineage>
</organism>
<dbReference type="Proteomes" id="UP000069902">
    <property type="component" value="Chromosome cPNK"/>
</dbReference>
<dbReference type="PATRIC" id="fig|389348.3.peg.1402"/>
<dbReference type="EMBL" id="LN879502">
    <property type="protein sequence ID" value="CUI16874.1"/>
    <property type="molecule type" value="Genomic_DNA"/>
</dbReference>